<accession>A0A9D2AKA6</accession>
<proteinExistence type="predicted"/>
<reference evidence="2" key="1">
    <citation type="journal article" date="2021" name="PeerJ">
        <title>Extensive microbial diversity within the chicken gut microbiome revealed by metagenomics and culture.</title>
        <authorList>
            <person name="Gilroy R."/>
            <person name="Ravi A."/>
            <person name="Getino M."/>
            <person name="Pursley I."/>
            <person name="Horton D.L."/>
            <person name="Alikhan N.F."/>
            <person name="Baker D."/>
            <person name="Gharbi K."/>
            <person name="Hall N."/>
            <person name="Watson M."/>
            <person name="Adriaenssens E.M."/>
            <person name="Foster-Nyarko E."/>
            <person name="Jarju S."/>
            <person name="Secka A."/>
            <person name="Antonio M."/>
            <person name="Oren A."/>
            <person name="Chaudhuri R.R."/>
            <person name="La Ragione R."/>
            <person name="Hildebrand F."/>
            <person name="Pallen M.J."/>
        </authorList>
    </citation>
    <scope>NUCLEOTIDE SEQUENCE</scope>
    <source>
        <strain evidence="2">ChiSxjej3B15-572</strain>
    </source>
</reference>
<sequence length="154" mass="17967">MAEKRMFSNSVVWTDSFLELSNEAKLLYIYFGMQADDCGFVDNSKMIARTLAIKDPDKIIQRLIEKGLVIKFNDGRLLLIADWNVNNYIHRYRAKSKYLTKLKKLYMTEDGQYTSAETNQLAFDYFQDSKGKTTEKSDEPDWLKNIGSRSKKHV</sequence>
<evidence type="ECO:0000313" key="3">
    <source>
        <dbReference type="Proteomes" id="UP000824231"/>
    </source>
</evidence>
<dbReference type="Proteomes" id="UP000824231">
    <property type="component" value="Unassembled WGS sequence"/>
</dbReference>
<dbReference type="AlphaFoldDB" id="A0A9D2AKA6"/>
<evidence type="ECO:0000313" key="2">
    <source>
        <dbReference type="EMBL" id="HIX35598.1"/>
    </source>
</evidence>
<comment type="caution">
    <text evidence="2">The sequence shown here is derived from an EMBL/GenBank/DDBJ whole genome shotgun (WGS) entry which is preliminary data.</text>
</comment>
<gene>
    <name evidence="2" type="ORF">H9856_04270</name>
</gene>
<dbReference type="EMBL" id="DXFH01000013">
    <property type="protein sequence ID" value="HIX35598.1"/>
    <property type="molecule type" value="Genomic_DNA"/>
</dbReference>
<evidence type="ECO:0000256" key="1">
    <source>
        <dbReference type="SAM" id="MobiDB-lite"/>
    </source>
</evidence>
<name>A0A9D2AKA6_9LACO</name>
<reference evidence="2" key="2">
    <citation type="submission" date="2021-04" db="EMBL/GenBank/DDBJ databases">
        <authorList>
            <person name="Gilroy R."/>
        </authorList>
    </citation>
    <scope>NUCLEOTIDE SEQUENCE</scope>
    <source>
        <strain evidence="2">ChiSxjej3B15-572</strain>
    </source>
</reference>
<organism evidence="2 3">
    <name type="scientific">Candidatus Limosilactobacillus merdigallinarum</name>
    <dbReference type="NCBI Taxonomy" id="2838652"/>
    <lineage>
        <taxon>Bacteria</taxon>
        <taxon>Bacillati</taxon>
        <taxon>Bacillota</taxon>
        <taxon>Bacilli</taxon>
        <taxon>Lactobacillales</taxon>
        <taxon>Lactobacillaceae</taxon>
        <taxon>Limosilactobacillus</taxon>
    </lineage>
</organism>
<protein>
    <submittedName>
        <fullName evidence="2">Uncharacterized protein</fullName>
    </submittedName>
</protein>
<feature type="compositionally biased region" description="Basic and acidic residues" evidence="1">
    <location>
        <begin position="130"/>
        <end position="142"/>
    </location>
</feature>
<feature type="region of interest" description="Disordered" evidence="1">
    <location>
        <begin position="130"/>
        <end position="154"/>
    </location>
</feature>